<dbReference type="EMBL" id="MVHS01000022">
    <property type="protein sequence ID" value="ORA70369.1"/>
    <property type="molecule type" value="Genomic_DNA"/>
</dbReference>
<dbReference type="RefSeq" id="WP_083030962.1">
    <property type="nucleotide sequence ID" value="NZ_AP022618.1"/>
</dbReference>
<organism evidence="1 2">
    <name type="scientific">Mycolicibacterium insubricum</name>
    <dbReference type="NCBI Taxonomy" id="444597"/>
    <lineage>
        <taxon>Bacteria</taxon>
        <taxon>Bacillati</taxon>
        <taxon>Actinomycetota</taxon>
        <taxon>Actinomycetes</taxon>
        <taxon>Mycobacteriales</taxon>
        <taxon>Mycobacteriaceae</taxon>
        <taxon>Mycolicibacterium</taxon>
    </lineage>
</organism>
<protein>
    <submittedName>
        <fullName evidence="1">Uncharacterized protein</fullName>
    </submittedName>
</protein>
<dbReference type="AlphaFoldDB" id="A0A1X0DDU8"/>
<evidence type="ECO:0000313" key="1">
    <source>
        <dbReference type="EMBL" id="ORA70369.1"/>
    </source>
</evidence>
<comment type="caution">
    <text evidence="1">The sequence shown here is derived from an EMBL/GenBank/DDBJ whole genome shotgun (WGS) entry which is preliminary data.</text>
</comment>
<name>A0A1X0DDU8_9MYCO</name>
<evidence type="ECO:0000313" key="2">
    <source>
        <dbReference type="Proteomes" id="UP000192801"/>
    </source>
</evidence>
<reference evidence="1 2" key="1">
    <citation type="submission" date="2016-12" db="EMBL/GenBank/DDBJ databases">
        <title>The new phylogeny of genus Mycobacterium.</title>
        <authorList>
            <person name="Tortoli E."/>
            <person name="Trovato A."/>
            <person name="Cirillo D.M."/>
        </authorList>
    </citation>
    <scope>NUCLEOTIDE SEQUENCE [LARGE SCALE GENOMIC DNA]</scope>
    <source>
        <strain evidence="1 2">DSM 45130</strain>
    </source>
</reference>
<dbReference type="Proteomes" id="UP000192801">
    <property type="component" value="Unassembled WGS sequence"/>
</dbReference>
<keyword evidence="2" id="KW-1185">Reference proteome</keyword>
<gene>
    <name evidence="1" type="ORF">BST26_11065</name>
</gene>
<sequence length="93" mass="10197">MGGWDWLWIPAMALYLVGYVLLLSRAANRGSLRGPVKLALTNISVIILLLPFCHTPYSYGIAVLAVINVVITYRLYLAPVLVPCKHAADSIES</sequence>
<accession>A0A1X0DDU8</accession>
<proteinExistence type="predicted"/>